<dbReference type="Proteomes" id="UP001338309">
    <property type="component" value="Unassembled WGS sequence"/>
</dbReference>
<feature type="chain" id="PRO_5045439670" description="Lipoprotein" evidence="1">
    <location>
        <begin position="21"/>
        <end position="156"/>
    </location>
</feature>
<evidence type="ECO:0000256" key="1">
    <source>
        <dbReference type="SAM" id="SignalP"/>
    </source>
</evidence>
<keyword evidence="1" id="KW-0732">Signal</keyword>
<evidence type="ECO:0000313" key="3">
    <source>
        <dbReference type="Proteomes" id="UP001338309"/>
    </source>
</evidence>
<name>A0ABQ6PLJ2_9BACT</name>
<reference evidence="2 3" key="1">
    <citation type="submission" date="2023-08" db="EMBL/GenBank/DDBJ databases">
        <title>Draft genome sequence of Algoriphagus confluentis.</title>
        <authorList>
            <person name="Takatani N."/>
            <person name="Hosokawa M."/>
            <person name="Sawabe T."/>
        </authorList>
    </citation>
    <scope>NUCLEOTIDE SEQUENCE [LARGE SCALE GENOMIC DNA]</scope>
    <source>
        <strain evidence="2 3">NBRC 111222</strain>
    </source>
</reference>
<evidence type="ECO:0000313" key="2">
    <source>
        <dbReference type="EMBL" id="GMQ28847.1"/>
    </source>
</evidence>
<accession>A0ABQ6PLJ2</accession>
<gene>
    <name evidence="2" type="ORF">Aconfl_14900</name>
</gene>
<dbReference type="PROSITE" id="PS51257">
    <property type="entry name" value="PROKAR_LIPOPROTEIN"/>
    <property type="match status" value="1"/>
</dbReference>
<dbReference type="EMBL" id="BTPD01000004">
    <property type="protein sequence ID" value="GMQ28847.1"/>
    <property type="molecule type" value="Genomic_DNA"/>
</dbReference>
<organism evidence="2 3">
    <name type="scientific">Algoriphagus confluentis</name>
    <dbReference type="NCBI Taxonomy" id="1697556"/>
    <lineage>
        <taxon>Bacteria</taxon>
        <taxon>Pseudomonadati</taxon>
        <taxon>Bacteroidota</taxon>
        <taxon>Cytophagia</taxon>
        <taxon>Cytophagales</taxon>
        <taxon>Cyclobacteriaceae</taxon>
        <taxon>Algoriphagus</taxon>
    </lineage>
</organism>
<comment type="caution">
    <text evidence="2">The sequence shown here is derived from an EMBL/GenBank/DDBJ whole genome shotgun (WGS) entry which is preliminary data.</text>
</comment>
<feature type="signal peptide" evidence="1">
    <location>
        <begin position="1"/>
        <end position="20"/>
    </location>
</feature>
<dbReference type="RefSeq" id="WP_338223589.1">
    <property type="nucleotide sequence ID" value="NZ_BTPD01000004.1"/>
</dbReference>
<keyword evidence="3" id="KW-1185">Reference proteome</keyword>
<sequence length="156" mass="18208">MRLFAGFALFLILFSCSGNFTPEKFEKSVWMSNNSETERHNPRSRMTQDLLENYLKPGINRDSILGLLGPPSREKIEIRIPKGIEFPDSLSLSNPENFKPENREKAQKNYNEWFLRNGQPDTLMFYPVGWSTIDPNSLVIKFSPDSISYEFWIEQH</sequence>
<proteinExistence type="predicted"/>
<evidence type="ECO:0008006" key="4">
    <source>
        <dbReference type="Google" id="ProtNLM"/>
    </source>
</evidence>
<protein>
    <recommendedName>
        <fullName evidence="4">Lipoprotein</fullName>
    </recommendedName>
</protein>